<evidence type="ECO:0000256" key="1">
    <source>
        <dbReference type="ARBA" id="ARBA00022679"/>
    </source>
</evidence>
<sequence>MRASDLLNRLDPDQAFVTGGAVRDFVLGRAADDVRDIDLIYTGDISKLASDLRNRYVLGETLFGNPRVELGDGITVDIFPPASPSRVALTLPDALKCADMSGNSLALPLNCATVIDPNDGYRDLLRGRTRLLEAGWDAAPEIVAALLRRVVDHSLRIGLTIQDLHIADVSCVTLSRIANGSLSPELRAAVAHYRSWRTGVGPTG</sequence>
<name>A0A1Q8C1N2_9PSEU</name>
<keyword evidence="5" id="KW-1185">Reference proteome</keyword>
<comment type="similarity">
    <text evidence="2">Belongs to the tRNA nucleotidyltransferase/poly(A) polymerase family.</text>
</comment>
<dbReference type="InterPro" id="IPR043519">
    <property type="entry name" value="NT_sf"/>
</dbReference>
<dbReference type="GO" id="GO:0016779">
    <property type="term" value="F:nucleotidyltransferase activity"/>
    <property type="evidence" value="ECO:0007669"/>
    <property type="project" value="InterPro"/>
</dbReference>
<evidence type="ECO:0000313" key="4">
    <source>
        <dbReference type="EMBL" id="OLF08266.1"/>
    </source>
</evidence>
<evidence type="ECO:0000313" key="5">
    <source>
        <dbReference type="Proteomes" id="UP000185596"/>
    </source>
</evidence>
<accession>A0A1Q8C1N2</accession>
<keyword evidence="2" id="KW-0694">RNA-binding</keyword>
<keyword evidence="1 2" id="KW-0808">Transferase</keyword>
<dbReference type="STRING" id="1912961.BU204_34645"/>
<gene>
    <name evidence="4" type="ORF">BU204_34645</name>
</gene>
<reference evidence="4 5" key="1">
    <citation type="submission" date="2016-12" db="EMBL/GenBank/DDBJ databases">
        <title>The draft genome sequence of Actinophytocola sp. 11-183.</title>
        <authorList>
            <person name="Wang W."/>
            <person name="Yuan L."/>
        </authorList>
    </citation>
    <scope>NUCLEOTIDE SEQUENCE [LARGE SCALE GENOMIC DNA]</scope>
    <source>
        <strain evidence="4 5">11-183</strain>
    </source>
</reference>
<dbReference type="AlphaFoldDB" id="A0A1Q8C1N2"/>
<dbReference type="GO" id="GO:0003723">
    <property type="term" value="F:RNA binding"/>
    <property type="evidence" value="ECO:0007669"/>
    <property type="project" value="UniProtKB-KW"/>
</dbReference>
<feature type="domain" description="Poly A polymerase head" evidence="3">
    <location>
        <begin position="15"/>
        <end position="128"/>
    </location>
</feature>
<dbReference type="Gene3D" id="3.30.460.10">
    <property type="entry name" value="Beta Polymerase, domain 2"/>
    <property type="match status" value="1"/>
</dbReference>
<evidence type="ECO:0000256" key="2">
    <source>
        <dbReference type="RuleBase" id="RU003953"/>
    </source>
</evidence>
<protein>
    <recommendedName>
        <fullName evidence="3">Poly A polymerase head domain-containing protein</fullName>
    </recommendedName>
</protein>
<dbReference type="GO" id="GO:0006396">
    <property type="term" value="P:RNA processing"/>
    <property type="evidence" value="ECO:0007669"/>
    <property type="project" value="InterPro"/>
</dbReference>
<dbReference type="Pfam" id="PF01743">
    <property type="entry name" value="PolyA_pol"/>
    <property type="match status" value="1"/>
</dbReference>
<dbReference type="EMBL" id="MSIE01000097">
    <property type="protein sequence ID" value="OLF08266.1"/>
    <property type="molecule type" value="Genomic_DNA"/>
</dbReference>
<evidence type="ECO:0000259" key="3">
    <source>
        <dbReference type="Pfam" id="PF01743"/>
    </source>
</evidence>
<organism evidence="4 5">
    <name type="scientific">Actinophytocola xanthii</name>
    <dbReference type="NCBI Taxonomy" id="1912961"/>
    <lineage>
        <taxon>Bacteria</taxon>
        <taxon>Bacillati</taxon>
        <taxon>Actinomycetota</taxon>
        <taxon>Actinomycetes</taxon>
        <taxon>Pseudonocardiales</taxon>
        <taxon>Pseudonocardiaceae</taxon>
    </lineage>
</organism>
<dbReference type="SUPFAM" id="SSF81301">
    <property type="entry name" value="Nucleotidyltransferase"/>
    <property type="match status" value="1"/>
</dbReference>
<proteinExistence type="inferred from homology"/>
<dbReference type="Proteomes" id="UP000185596">
    <property type="component" value="Unassembled WGS sequence"/>
</dbReference>
<dbReference type="InterPro" id="IPR002646">
    <property type="entry name" value="PolA_pol_head_dom"/>
</dbReference>
<comment type="caution">
    <text evidence="4">The sequence shown here is derived from an EMBL/GenBank/DDBJ whole genome shotgun (WGS) entry which is preliminary data.</text>
</comment>